<dbReference type="AlphaFoldDB" id="A0A0P0V0H8"/>
<protein>
    <submittedName>
        <fullName evidence="2">Os01g0227600 protein</fullName>
    </submittedName>
</protein>
<accession>A0A0P0V0H8</accession>
<dbReference type="InParanoid" id="A0A0P0V0H8"/>
<feature type="region of interest" description="Disordered" evidence="1">
    <location>
        <begin position="36"/>
        <end position="60"/>
    </location>
</feature>
<sequence length="82" mass="9017">MRVMKIFLATSAVRSRSPLKASAATWRREGIRAAGIGGRSDHRGRRRWRPGVGRTSCGGDRWTRTVIGDDVNPGRGRVMGIV</sequence>
<reference evidence="2 3" key="2">
    <citation type="journal article" date="2013" name="Plant Cell Physiol.">
        <title>Rice Annotation Project Database (RAP-DB): an integrative and interactive database for rice genomics.</title>
        <authorList>
            <person name="Sakai H."/>
            <person name="Lee S.S."/>
            <person name="Tanaka T."/>
            <person name="Numa H."/>
            <person name="Kim J."/>
            <person name="Kawahara Y."/>
            <person name="Wakimoto H."/>
            <person name="Yang C.C."/>
            <person name="Iwamoto M."/>
            <person name="Abe T."/>
            <person name="Yamada Y."/>
            <person name="Muto A."/>
            <person name="Inokuchi H."/>
            <person name="Ikemura T."/>
            <person name="Matsumoto T."/>
            <person name="Sasaki T."/>
            <person name="Itoh T."/>
        </authorList>
    </citation>
    <scope>NUCLEOTIDE SEQUENCE [LARGE SCALE GENOMIC DNA]</scope>
    <source>
        <strain evidence="3">cv. Nipponbare</strain>
    </source>
</reference>
<keyword evidence="3" id="KW-1185">Reference proteome</keyword>
<organism evidence="2 3">
    <name type="scientific">Oryza sativa subsp. japonica</name>
    <name type="common">Rice</name>
    <dbReference type="NCBI Taxonomy" id="39947"/>
    <lineage>
        <taxon>Eukaryota</taxon>
        <taxon>Viridiplantae</taxon>
        <taxon>Streptophyta</taxon>
        <taxon>Embryophyta</taxon>
        <taxon>Tracheophyta</taxon>
        <taxon>Spermatophyta</taxon>
        <taxon>Magnoliopsida</taxon>
        <taxon>Liliopsida</taxon>
        <taxon>Poales</taxon>
        <taxon>Poaceae</taxon>
        <taxon>BOP clade</taxon>
        <taxon>Oryzoideae</taxon>
        <taxon>Oryzeae</taxon>
        <taxon>Oryzinae</taxon>
        <taxon>Oryza</taxon>
        <taxon>Oryza sativa</taxon>
    </lineage>
</organism>
<proteinExistence type="predicted"/>
<reference evidence="3" key="1">
    <citation type="journal article" date="2005" name="Nature">
        <title>The map-based sequence of the rice genome.</title>
        <authorList>
            <consortium name="International rice genome sequencing project (IRGSP)"/>
            <person name="Matsumoto T."/>
            <person name="Wu J."/>
            <person name="Kanamori H."/>
            <person name="Katayose Y."/>
            <person name="Fujisawa M."/>
            <person name="Namiki N."/>
            <person name="Mizuno H."/>
            <person name="Yamamoto K."/>
            <person name="Antonio B.A."/>
            <person name="Baba T."/>
            <person name="Sakata K."/>
            <person name="Nagamura Y."/>
            <person name="Aoki H."/>
            <person name="Arikawa K."/>
            <person name="Arita K."/>
            <person name="Bito T."/>
            <person name="Chiden Y."/>
            <person name="Fujitsuka N."/>
            <person name="Fukunaka R."/>
            <person name="Hamada M."/>
            <person name="Harada C."/>
            <person name="Hayashi A."/>
            <person name="Hijishita S."/>
            <person name="Honda M."/>
            <person name="Hosokawa S."/>
            <person name="Ichikawa Y."/>
            <person name="Idonuma A."/>
            <person name="Iijima M."/>
            <person name="Ikeda M."/>
            <person name="Ikeno M."/>
            <person name="Ito K."/>
            <person name="Ito S."/>
            <person name="Ito T."/>
            <person name="Ito Y."/>
            <person name="Ito Y."/>
            <person name="Iwabuchi A."/>
            <person name="Kamiya K."/>
            <person name="Karasawa W."/>
            <person name="Kurita K."/>
            <person name="Katagiri S."/>
            <person name="Kikuta A."/>
            <person name="Kobayashi H."/>
            <person name="Kobayashi N."/>
            <person name="Machita K."/>
            <person name="Maehara T."/>
            <person name="Masukawa M."/>
            <person name="Mizubayashi T."/>
            <person name="Mukai Y."/>
            <person name="Nagasaki H."/>
            <person name="Nagata Y."/>
            <person name="Naito S."/>
            <person name="Nakashima M."/>
            <person name="Nakama Y."/>
            <person name="Nakamichi Y."/>
            <person name="Nakamura M."/>
            <person name="Meguro A."/>
            <person name="Negishi M."/>
            <person name="Ohta I."/>
            <person name="Ohta T."/>
            <person name="Okamoto M."/>
            <person name="Ono N."/>
            <person name="Saji S."/>
            <person name="Sakaguchi M."/>
            <person name="Sakai K."/>
            <person name="Shibata M."/>
            <person name="Shimokawa T."/>
            <person name="Song J."/>
            <person name="Takazaki Y."/>
            <person name="Terasawa K."/>
            <person name="Tsugane M."/>
            <person name="Tsuji K."/>
            <person name="Ueda S."/>
            <person name="Waki K."/>
            <person name="Yamagata H."/>
            <person name="Yamamoto M."/>
            <person name="Yamamoto S."/>
            <person name="Yamane H."/>
            <person name="Yoshiki S."/>
            <person name="Yoshihara R."/>
            <person name="Yukawa K."/>
            <person name="Zhong H."/>
            <person name="Yano M."/>
            <person name="Yuan Q."/>
            <person name="Ouyang S."/>
            <person name="Liu J."/>
            <person name="Jones K.M."/>
            <person name="Gansberger K."/>
            <person name="Moffat K."/>
            <person name="Hill J."/>
            <person name="Bera J."/>
            <person name="Fadrosh D."/>
            <person name="Jin S."/>
            <person name="Johri S."/>
            <person name="Kim M."/>
            <person name="Overton L."/>
            <person name="Reardon M."/>
            <person name="Tsitrin T."/>
            <person name="Vuong H."/>
            <person name="Weaver B."/>
            <person name="Ciecko A."/>
            <person name="Tallon L."/>
            <person name="Jackson J."/>
            <person name="Pai G."/>
            <person name="Aken S.V."/>
            <person name="Utterback T."/>
            <person name="Reidmuller S."/>
            <person name="Feldblyum T."/>
            <person name="Hsiao J."/>
            <person name="Zismann V."/>
            <person name="Iobst S."/>
            <person name="de Vazeille A.R."/>
            <person name="Buell C.R."/>
            <person name="Ying K."/>
            <person name="Li Y."/>
            <person name="Lu T."/>
            <person name="Huang Y."/>
            <person name="Zhao Q."/>
            <person name="Feng Q."/>
            <person name="Zhang L."/>
            <person name="Zhu J."/>
            <person name="Weng Q."/>
            <person name="Mu J."/>
            <person name="Lu Y."/>
            <person name="Fan D."/>
            <person name="Liu Y."/>
            <person name="Guan J."/>
            <person name="Zhang Y."/>
            <person name="Yu S."/>
            <person name="Liu X."/>
            <person name="Zhang Y."/>
            <person name="Hong G."/>
            <person name="Han B."/>
            <person name="Choisne N."/>
            <person name="Demange N."/>
            <person name="Orjeda G."/>
            <person name="Samain S."/>
            <person name="Cattolico L."/>
            <person name="Pelletier E."/>
            <person name="Couloux A."/>
            <person name="Segurens B."/>
            <person name="Wincker P."/>
            <person name="D'Hont A."/>
            <person name="Scarpelli C."/>
            <person name="Weissenbach J."/>
            <person name="Salanoubat M."/>
            <person name="Quetier F."/>
            <person name="Yu Y."/>
            <person name="Kim H.R."/>
            <person name="Rambo T."/>
            <person name="Currie J."/>
            <person name="Collura K."/>
            <person name="Luo M."/>
            <person name="Yang T."/>
            <person name="Ammiraju J.S.S."/>
            <person name="Engler F."/>
            <person name="Soderlund C."/>
            <person name="Wing R.A."/>
            <person name="Palmer L.E."/>
            <person name="de la Bastide M."/>
            <person name="Spiegel L."/>
            <person name="Nascimento L."/>
            <person name="Zutavern T."/>
            <person name="O'Shaughnessy A."/>
            <person name="Dike S."/>
            <person name="Dedhia N."/>
            <person name="Preston R."/>
            <person name="Balija V."/>
            <person name="McCombie W.R."/>
            <person name="Chow T."/>
            <person name="Chen H."/>
            <person name="Chung M."/>
            <person name="Chen C."/>
            <person name="Shaw J."/>
            <person name="Wu H."/>
            <person name="Hsiao K."/>
            <person name="Chao Y."/>
            <person name="Chu M."/>
            <person name="Cheng C."/>
            <person name="Hour A."/>
            <person name="Lee P."/>
            <person name="Lin S."/>
            <person name="Lin Y."/>
            <person name="Liou J."/>
            <person name="Liu S."/>
            <person name="Hsing Y."/>
            <person name="Raghuvanshi S."/>
            <person name="Mohanty A."/>
            <person name="Bharti A.K."/>
            <person name="Gaur A."/>
            <person name="Gupta V."/>
            <person name="Kumar D."/>
            <person name="Ravi V."/>
            <person name="Vij S."/>
            <person name="Kapur A."/>
            <person name="Khurana P."/>
            <person name="Khurana P."/>
            <person name="Khurana J.P."/>
            <person name="Tyagi A.K."/>
            <person name="Gaikwad K."/>
            <person name="Singh A."/>
            <person name="Dalal V."/>
            <person name="Srivastava S."/>
            <person name="Dixit A."/>
            <person name="Pal A.K."/>
            <person name="Ghazi I.A."/>
            <person name="Yadav M."/>
            <person name="Pandit A."/>
            <person name="Bhargava A."/>
            <person name="Sureshbabu K."/>
            <person name="Batra K."/>
            <person name="Sharma T.R."/>
            <person name="Mohapatra T."/>
            <person name="Singh N.K."/>
            <person name="Messing J."/>
            <person name="Nelson A.B."/>
            <person name="Fuks G."/>
            <person name="Kavchok S."/>
            <person name="Keizer G."/>
            <person name="Linton E."/>
            <person name="Llaca V."/>
            <person name="Song R."/>
            <person name="Tanyolac B."/>
            <person name="Young S."/>
            <person name="Ho-Il K."/>
            <person name="Hahn J.H."/>
            <person name="Sangsakoo G."/>
            <person name="Vanavichit A."/>
            <person name="de Mattos Luiz.A.T."/>
            <person name="Zimmer P.D."/>
            <person name="Malone G."/>
            <person name="Dellagostin O."/>
            <person name="de Oliveira A.C."/>
            <person name="Bevan M."/>
            <person name="Bancroft I."/>
            <person name="Minx P."/>
            <person name="Cordum H."/>
            <person name="Wilson R."/>
            <person name="Cheng Z."/>
            <person name="Jin W."/>
            <person name="Jiang J."/>
            <person name="Leong S.A."/>
            <person name="Iwama H."/>
            <person name="Gojobori T."/>
            <person name="Itoh T."/>
            <person name="Niimura Y."/>
            <person name="Fujii Y."/>
            <person name="Habara T."/>
            <person name="Sakai H."/>
            <person name="Sato Y."/>
            <person name="Wilson G."/>
            <person name="Kumar K."/>
            <person name="McCouch S."/>
            <person name="Juretic N."/>
            <person name="Hoen D."/>
            <person name="Wright S."/>
            <person name="Bruskiewich R."/>
            <person name="Bureau T."/>
            <person name="Miyao A."/>
            <person name="Hirochika H."/>
            <person name="Nishikawa T."/>
            <person name="Kadowaki K."/>
            <person name="Sugiura M."/>
            <person name="Burr B."/>
            <person name="Sasaki T."/>
        </authorList>
    </citation>
    <scope>NUCLEOTIDE SEQUENCE [LARGE SCALE GENOMIC DNA]</scope>
    <source>
        <strain evidence="3">cv. Nipponbare</strain>
    </source>
</reference>
<dbReference type="EMBL" id="AP014957">
    <property type="protein sequence ID" value="BAS71136.1"/>
    <property type="molecule type" value="Genomic_DNA"/>
</dbReference>
<evidence type="ECO:0000313" key="2">
    <source>
        <dbReference type="EMBL" id="BAS71136.1"/>
    </source>
</evidence>
<dbReference type="PaxDb" id="39947-A0A0P0V0H8"/>
<evidence type="ECO:0000256" key="1">
    <source>
        <dbReference type="SAM" id="MobiDB-lite"/>
    </source>
</evidence>
<name>A0A0P0V0H8_ORYSJ</name>
<dbReference type="Proteomes" id="UP000059680">
    <property type="component" value="Chromosome 1"/>
</dbReference>
<gene>
    <name evidence="2" type="ordered locus">Os01g0227600</name>
    <name evidence="2" type="ORF">OSNPB_010227600</name>
</gene>
<reference evidence="2 3" key="3">
    <citation type="journal article" date="2013" name="Rice">
        <title>Improvement of the Oryza sativa Nipponbare reference genome using next generation sequence and optical map data.</title>
        <authorList>
            <person name="Kawahara Y."/>
            <person name="de la Bastide M."/>
            <person name="Hamilton J.P."/>
            <person name="Kanamori H."/>
            <person name="McCombie W.R."/>
            <person name="Ouyang S."/>
            <person name="Schwartz D.C."/>
            <person name="Tanaka T."/>
            <person name="Wu J."/>
            <person name="Zhou S."/>
            <person name="Childs K.L."/>
            <person name="Davidson R.M."/>
            <person name="Lin H."/>
            <person name="Quesada-Ocampo L."/>
            <person name="Vaillancourt B."/>
            <person name="Sakai H."/>
            <person name="Lee S.S."/>
            <person name="Kim J."/>
            <person name="Numa H."/>
            <person name="Itoh T."/>
            <person name="Buell C.R."/>
            <person name="Matsumoto T."/>
        </authorList>
    </citation>
    <scope>NUCLEOTIDE SEQUENCE [LARGE SCALE GENOMIC DNA]</scope>
    <source>
        <strain evidence="3">cv. Nipponbare</strain>
    </source>
</reference>
<evidence type="ECO:0000313" key="3">
    <source>
        <dbReference type="Proteomes" id="UP000059680"/>
    </source>
</evidence>